<dbReference type="GO" id="GO:0008168">
    <property type="term" value="F:methyltransferase activity"/>
    <property type="evidence" value="ECO:0007669"/>
    <property type="project" value="UniProtKB-KW"/>
</dbReference>
<gene>
    <name evidence="1" type="ORF">C7B64_05470</name>
</gene>
<protein>
    <submittedName>
        <fullName evidence="1">Methylase</fullName>
    </submittedName>
</protein>
<dbReference type="Proteomes" id="UP000238762">
    <property type="component" value="Unassembled WGS sequence"/>
</dbReference>
<comment type="caution">
    <text evidence="1">The sequence shown here is derived from an EMBL/GenBank/DDBJ whole genome shotgun (WGS) entry which is preliminary data.</text>
</comment>
<reference evidence="1 2" key="2">
    <citation type="submission" date="2018-03" db="EMBL/GenBank/DDBJ databases">
        <title>The ancient ancestry and fast evolution of plastids.</title>
        <authorList>
            <person name="Moore K.R."/>
            <person name="Magnabosco C."/>
            <person name="Momper L."/>
            <person name="Gold D.A."/>
            <person name="Bosak T."/>
            <person name="Fournier G.P."/>
        </authorList>
    </citation>
    <scope>NUCLEOTIDE SEQUENCE [LARGE SCALE GENOMIC DNA]</scope>
    <source>
        <strain evidence="1 2">CCAP 1448/3</strain>
    </source>
</reference>
<accession>A0A2T1C775</accession>
<name>A0A2T1C775_9CYAN</name>
<dbReference type="InterPro" id="IPR029063">
    <property type="entry name" value="SAM-dependent_MTases_sf"/>
</dbReference>
<dbReference type="PANTHER" id="PTHR43861">
    <property type="entry name" value="TRANS-ACONITATE 2-METHYLTRANSFERASE-RELATED"/>
    <property type="match status" value="1"/>
</dbReference>
<keyword evidence="2" id="KW-1185">Reference proteome</keyword>
<keyword evidence="1" id="KW-0489">Methyltransferase</keyword>
<organism evidence="1 2">
    <name type="scientific">Merismopedia glauca CCAP 1448/3</name>
    <dbReference type="NCBI Taxonomy" id="1296344"/>
    <lineage>
        <taxon>Bacteria</taxon>
        <taxon>Bacillati</taxon>
        <taxon>Cyanobacteriota</taxon>
        <taxon>Cyanophyceae</taxon>
        <taxon>Synechococcales</taxon>
        <taxon>Merismopediaceae</taxon>
        <taxon>Merismopedia</taxon>
    </lineage>
</organism>
<dbReference type="EMBL" id="PVWJ01000018">
    <property type="protein sequence ID" value="PSB04084.1"/>
    <property type="molecule type" value="Genomic_DNA"/>
</dbReference>
<dbReference type="GO" id="GO:0032259">
    <property type="term" value="P:methylation"/>
    <property type="evidence" value="ECO:0007669"/>
    <property type="project" value="UniProtKB-KW"/>
</dbReference>
<dbReference type="Pfam" id="PF13489">
    <property type="entry name" value="Methyltransf_23"/>
    <property type="match status" value="1"/>
</dbReference>
<reference evidence="1 2" key="1">
    <citation type="submission" date="2018-02" db="EMBL/GenBank/DDBJ databases">
        <authorList>
            <person name="Cohen D.B."/>
            <person name="Kent A.D."/>
        </authorList>
    </citation>
    <scope>NUCLEOTIDE SEQUENCE [LARGE SCALE GENOMIC DNA]</scope>
    <source>
        <strain evidence="1 2">CCAP 1448/3</strain>
    </source>
</reference>
<evidence type="ECO:0000313" key="1">
    <source>
        <dbReference type="EMBL" id="PSB04084.1"/>
    </source>
</evidence>
<evidence type="ECO:0000313" key="2">
    <source>
        <dbReference type="Proteomes" id="UP000238762"/>
    </source>
</evidence>
<sequence>MASEIYTTGEYIAKNPTWHMEDSSWKAQQILKIIEKNHLQPQTVAEVGCGGGEILKQLYAEMPKDVTFTGYEISPQAFQLCQQKTQDRLKFKLANIIQEEGKIFDLILCIDVFEHIQDYLGFLQQIKPKTDYHIFHIPLDISVSSVLRSTPILRAREQVGHLHYFTKETALATLKDAGYEIIDYFYTAGSTELNISSLKTRIAKFPRNILYRINPDLAVRLMGGYSLLVLAK</sequence>
<dbReference type="SUPFAM" id="SSF53335">
    <property type="entry name" value="S-adenosyl-L-methionine-dependent methyltransferases"/>
    <property type="match status" value="1"/>
</dbReference>
<dbReference type="CDD" id="cd02440">
    <property type="entry name" value="AdoMet_MTases"/>
    <property type="match status" value="1"/>
</dbReference>
<proteinExistence type="predicted"/>
<dbReference type="OrthoDB" id="449182at2"/>
<dbReference type="AlphaFoldDB" id="A0A2T1C775"/>
<dbReference type="RefSeq" id="WP_106287643.1">
    <property type="nucleotide sequence ID" value="NZ_CAWNTC010000216.1"/>
</dbReference>
<keyword evidence="1" id="KW-0808">Transferase</keyword>
<dbReference type="Gene3D" id="3.40.50.150">
    <property type="entry name" value="Vaccinia Virus protein VP39"/>
    <property type="match status" value="1"/>
</dbReference>
<dbReference type="PANTHER" id="PTHR43861:SF6">
    <property type="entry name" value="METHYLTRANSFERASE TYPE 11"/>
    <property type="match status" value="1"/>
</dbReference>